<reference evidence="7 8" key="1">
    <citation type="journal article" date="2015" name="Stand. Genomic Sci.">
        <title>Complete genome sequence of and proposal of Thermofilum uzonense sp. nov. a novel hyperthermophilic crenarchaeon and emended description of the genus Thermofilum.</title>
        <authorList>
            <person name="Toshchakov S.V."/>
            <person name="Korzhenkov A.A."/>
            <person name="Samarov N.I."/>
            <person name="Mazunin I.O."/>
            <person name="Mozhey O.I."/>
            <person name="Shmyr I.S."/>
            <person name="Derbikova K.S."/>
            <person name="Taranov E.A."/>
            <person name="Dominova I.N."/>
            <person name="Bonch-Osmolovskaya E.A."/>
            <person name="Patrushev M.V."/>
            <person name="Podosokorskaya O.A."/>
            <person name="Kublanov I.V."/>
        </authorList>
    </citation>
    <scope>NUCLEOTIDE SEQUENCE [LARGE SCALE GENOMIC DNA]</scope>
    <source>
        <strain evidence="7 8">1807-2</strain>
    </source>
</reference>
<evidence type="ECO:0000313" key="8">
    <source>
        <dbReference type="Proteomes" id="UP000067434"/>
    </source>
</evidence>
<dbReference type="KEGG" id="thf:MA03_00200"/>
<dbReference type="InterPro" id="IPR049945">
    <property type="entry name" value="AAA_22"/>
</dbReference>
<feature type="binding site" evidence="5">
    <location>
        <position position="227"/>
    </location>
    <ligand>
        <name>ATP</name>
        <dbReference type="ChEBI" id="CHEBI:30616"/>
    </ligand>
</feature>
<dbReference type="InterPro" id="IPR015163">
    <property type="entry name" value="Cdc6_C"/>
</dbReference>
<dbReference type="SMART" id="SM01074">
    <property type="entry name" value="Cdc6_C"/>
    <property type="match status" value="1"/>
</dbReference>
<evidence type="ECO:0000256" key="5">
    <source>
        <dbReference type="HAMAP-Rule" id="MF_01407"/>
    </source>
</evidence>
<evidence type="ECO:0000256" key="3">
    <source>
        <dbReference type="ARBA" id="ARBA00022741"/>
    </source>
</evidence>
<dbReference type="InterPro" id="IPR036388">
    <property type="entry name" value="WH-like_DNA-bd_sf"/>
</dbReference>
<dbReference type="InterPro" id="IPR014277">
    <property type="entry name" value="Orc1/Cdc6_arc"/>
</dbReference>
<dbReference type="SUPFAM" id="SSF46785">
    <property type="entry name" value="Winged helix' DNA-binding domain"/>
    <property type="match status" value="1"/>
</dbReference>
<gene>
    <name evidence="7" type="ORF">MA03_00200</name>
</gene>
<dbReference type="GO" id="GO:0005524">
    <property type="term" value="F:ATP binding"/>
    <property type="evidence" value="ECO:0007669"/>
    <property type="project" value="UniProtKB-UniRule"/>
</dbReference>
<comment type="function">
    <text evidence="5">Involved in regulation of DNA replication.</text>
</comment>
<dbReference type="AlphaFoldDB" id="A0A0F7FH45"/>
<feature type="domain" description="Cdc6 C-terminal" evidence="6">
    <location>
        <begin position="318"/>
        <end position="400"/>
    </location>
</feature>
<dbReference type="Pfam" id="PF22703">
    <property type="entry name" value="Cdc6_lid"/>
    <property type="match status" value="1"/>
</dbReference>
<organism evidence="7 8">
    <name type="scientific">Infirmifilum uzonense</name>
    <dbReference type="NCBI Taxonomy" id="1550241"/>
    <lineage>
        <taxon>Archaea</taxon>
        <taxon>Thermoproteota</taxon>
        <taxon>Thermoprotei</taxon>
        <taxon>Thermofilales</taxon>
        <taxon>Thermofilaceae</taxon>
        <taxon>Infirmifilum</taxon>
    </lineage>
</organism>
<comment type="similarity">
    <text evidence="1 5">Belongs to the CDC6/cdc18 family.</text>
</comment>
<dbReference type="Pfam" id="PF13401">
    <property type="entry name" value="AAA_22"/>
    <property type="match status" value="1"/>
</dbReference>
<dbReference type="GO" id="GO:0016887">
    <property type="term" value="F:ATP hydrolysis activity"/>
    <property type="evidence" value="ECO:0007669"/>
    <property type="project" value="InterPro"/>
</dbReference>
<dbReference type="EMBL" id="CP009961">
    <property type="protein sequence ID" value="AKG38025.1"/>
    <property type="molecule type" value="Genomic_DNA"/>
</dbReference>
<dbReference type="Pfam" id="PF09079">
    <property type="entry name" value="WHD_Cdc6"/>
    <property type="match status" value="1"/>
</dbReference>
<dbReference type="Gene3D" id="3.40.50.300">
    <property type="entry name" value="P-loop containing nucleotide triphosphate hydrolases"/>
    <property type="match status" value="1"/>
</dbReference>
<sequence>MELEGSKFPLRRIVLDHRKMSSEYVPLFLPHREEELRETLSYFQTIIRGEKGLTRILIFDGPTGTGKTALARRISLVLKEQASVGKIPPIITSYVNAYELRTKFMIFRKIGEDAGLKFPRKGFSTHEIIQYTIQSLQRVDANLLLVVDETDVLIRQEEGEDVLYTLTRLQEVLPESNISIGIIAIFKNFRVSVENIANAGVRSSLSSKVVRFNPYSSKQLRDILWYRVEKEGAIREEAVSEEVIGMISDIFGYEDGRGWGDARMALKTLYYAALRAESNDRDHIIPEDVREVLNQGILPTPFDEEEITRLQLHEKLLLLAITNILMLERDKAYVSTGDVEFEYEDLCNEYDVKPLKHTSIWEKIQILESKGLIDTRVSTKSGKGRTTQIAMPQVPETRYIGINRIPLEILQKVLREAIKRDIEASKSL</sequence>
<feature type="binding site" evidence="5">
    <location>
        <begin position="65"/>
        <end position="69"/>
    </location>
    <ligand>
        <name>ATP</name>
        <dbReference type="ChEBI" id="CHEBI:30616"/>
    </ligand>
</feature>
<evidence type="ECO:0000259" key="6">
    <source>
        <dbReference type="SMART" id="SM01074"/>
    </source>
</evidence>
<name>A0A0F7FH45_9CREN</name>
<dbReference type="Gene3D" id="1.10.10.10">
    <property type="entry name" value="Winged helix-like DNA-binding domain superfamily/Winged helix DNA-binding domain"/>
    <property type="match status" value="1"/>
</dbReference>
<dbReference type="OrthoDB" id="195574at2157"/>
<dbReference type="Gene3D" id="1.10.8.60">
    <property type="match status" value="1"/>
</dbReference>
<dbReference type="InterPro" id="IPR050311">
    <property type="entry name" value="ORC1/CDC6"/>
</dbReference>
<dbReference type="NCBIfam" id="TIGR02928">
    <property type="entry name" value="orc1/cdc6 family replication initiation protein"/>
    <property type="match status" value="1"/>
</dbReference>
<dbReference type="PANTHER" id="PTHR10763:SF31">
    <property type="entry name" value="ORC1-TYPE DNA REPLICATION PROTEIN 2"/>
    <property type="match status" value="1"/>
</dbReference>
<evidence type="ECO:0000256" key="4">
    <source>
        <dbReference type="ARBA" id="ARBA00022840"/>
    </source>
</evidence>
<protein>
    <recommendedName>
        <fullName evidence="5">ORC1-type DNA replication protein</fullName>
    </recommendedName>
</protein>
<dbReference type="InterPro" id="IPR055237">
    <property type="entry name" value="Cdc6_lid"/>
</dbReference>
<dbReference type="GO" id="GO:0006260">
    <property type="term" value="P:DNA replication"/>
    <property type="evidence" value="ECO:0007669"/>
    <property type="project" value="UniProtKB-UniRule"/>
</dbReference>
<dbReference type="PATRIC" id="fig|1550241.5.peg.40"/>
<dbReference type="SUPFAM" id="SSF52540">
    <property type="entry name" value="P-loop containing nucleoside triphosphate hydrolases"/>
    <property type="match status" value="1"/>
</dbReference>
<feature type="binding site" evidence="5">
    <location>
        <position position="215"/>
    </location>
    <ligand>
        <name>ATP</name>
        <dbReference type="ChEBI" id="CHEBI:30616"/>
    </ligand>
</feature>
<dbReference type="InterPro" id="IPR027417">
    <property type="entry name" value="P-loop_NTPase"/>
</dbReference>
<dbReference type="InterPro" id="IPR036390">
    <property type="entry name" value="WH_DNA-bd_sf"/>
</dbReference>
<dbReference type="STRING" id="1550241.MA03_00200"/>
<keyword evidence="2 5" id="KW-0235">DNA replication</keyword>
<dbReference type="HOGENOM" id="CLU_025112_3_2_2"/>
<dbReference type="RefSeq" id="WP_052883344.1">
    <property type="nucleotide sequence ID" value="NZ_CP009961.1"/>
</dbReference>
<dbReference type="HAMAP" id="MF_01407">
    <property type="entry name" value="ORC1_type_DNA_replic_protein"/>
    <property type="match status" value="1"/>
</dbReference>
<dbReference type="Proteomes" id="UP000067434">
    <property type="component" value="Chromosome"/>
</dbReference>
<proteinExistence type="inferred from homology"/>
<keyword evidence="3 5" id="KW-0547">Nucleotide-binding</keyword>
<dbReference type="PANTHER" id="PTHR10763">
    <property type="entry name" value="CELL DIVISION CONTROL PROTEIN 6-RELATED"/>
    <property type="match status" value="1"/>
</dbReference>
<dbReference type="GeneID" id="25400605"/>
<keyword evidence="4 5" id="KW-0067">ATP-binding</keyword>
<evidence type="ECO:0000256" key="1">
    <source>
        <dbReference type="ARBA" id="ARBA00006184"/>
    </source>
</evidence>
<keyword evidence="8" id="KW-1185">Reference proteome</keyword>
<evidence type="ECO:0000313" key="7">
    <source>
        <dbReference type="EMBL" id="AKG38025.1"/>
    </source>
</evidence>
<accession>A0A0F7FH45</accession>
<evidence type="ECO:0000256" key="2">
    <source>
        <dbReference type="ARBA" id="ARBA00022705"/>
    </source>
</evidence>